<comment type="caution">
    <text evidence="4">The sequence shown here is derived from an EMBL/GenBank/DDBJ whole genome shotgun (WGS) entry which is preliminary data.</text>
</comment>
<dbReference type="EMBL" id="JAAIUW010000009">
    <property type="protein sequence ID" value="KAF7815240.1"/>
    <property type="molecule type" value="Genomic_DNA"/>
</dbReference>
<accession>A0A834W9F6</accession>
<keyword evidence="1" id="KW-0611">Plant defense</keyword>
<dbReference type="OrthoDB" id="1357022at2759"/>
<proteinExistence type="predicted"/>
<evidence type="ECO:0000313" key="4">
    <source>
        <dbReference type="EMBL" id="KAF7815240.1"/>
    </source>
</evidence>
<feature type="compositionally biased region" description="Polar residues" evidence="2">
    <location>
        <begin position="45"/>
        <end position="56"/>
    </location>
</feature>
<dbReference type="PANTHER" id="PTHR45752:SF195">
    <property type="entry name" value="LEUCINE-RICH REPEAT (LRR) FAMILY PROTEIN-RELATED"/>
    <property type="match status" value="1"/>
</dbReference>
<keyword evidence="5" id="KW-1185">Reference proteome</keyword>
<evidence type="ECO:0000256" key="1">
    <source>
        <dbReference type="ARBA" id="ARBA00022821"/>
    </source>
</evidence>
<evidence type="ECO:0000256" key="2">
    <source>
        <dbReference type="SAM" id="MobiDB-lite"/>
    </source>
</evidence>
<evidence type="ECO:0000259" key="3">
    <source>
        <dbReference type="Pfam" id="PF23286"/>
    </source>
</evidence>
<dbReference type="PANTHER" id="PTHR45752">
    <property type="entry name" value="LEUCINE-RICH REPEAT-CONTAINING"/>
    <property type="match status" value="1"/>
</dbReference>
<dbReference type="AlphaFoldDB" id="A0A834W9F6"/>
<name>A0A834W9F6_9FABA</name>
<dbReference type="InterPro" id="IPR032675">
    <property type="entry name" value="LRR_dom_sf"/>
</dbReference>
<protein>
    <submittedName>
        <fullName evidence="4">TMV resistance protein N-like</fullName>
    </submittedName>
</protein>
<reference evidence="4" key="1">
    <citation type="submission" date="2020-09" db="EMBL/GenBank/DDBJ databases">
        <title>Genome-Enabled Discovery of Anthraquinone Biosynthesis in Senna tora.</title>
        <authorList>
            <person name="Kang S.-H."/>
            <person name="Pandey R.P."/>
            <person name="Lee C.-M."/>
            <person name="Sim J.-S."/>
            <person name="Jeong J.-T."/>
            <person name="Choi B.-S."/>
            <person name="Jung M."/>
            <person name="Ginzburg D."/>
            <person name="Zhao K."/>
            <person name="Won S.Y."/>
            <person name="Oh T.-J."/>
            <person name="Yu Y."/>
            <person name="Kim N.-H."/>
            <person name="Lee O.R."/>
            <person name="Lee T.-H."/>
            <person name="Bashyal P."/>
            <person name="Kim T.-S."/>
            <person name="Lee W.-H."/>
            <person name="Kawkins C."/>
            <person name="Kim C.-K."/>
            <person name="Kim J.S."/>
            <person name="Ahn B.O."/>
            <person name="Rhee S.Y."/>
            <person name="Sohng J.K."/>
        </authorList>
    </citation>
    <scope>NUCLEOTIDE SEQUENCE</scope>
    <source>
        <tissue evidence="4">Leaf</tissue>
    </source>
</reference>
<evidence type="ECO:0000313" key="5">
    <source>
        <dbReference type="Proteomes" id="UP000634136"/>
    </source>
</evidence>
<feature type="domain" description="Disease resistance protein RPS4B/Roq1-like leucine-rich repeats" evidence="3">
    <location>
        <begin position="137"/>
        <end position="321"/>
    </location>
</feature>
<dbReference type="Proteomes" id="UP000634136">
    <property type="component" value="Unassembled WGS sequence"/>
</dbReference>
<feature type="region of interest" description="Disordered" evidence="2">
    <location>
        <begin position="35"/>
        <end position="109"/>
    </location>
</feature>
<dbReference type="Gene3D" id="3.80.10.10">
    <property type="entry name" value="Ribonuclease Inhibitor"/>
    <property type="match status" value="2"/>
</dbReference>
<sequence length="561" mass="62979">MYFASISIEALLHQILLDGPPSEHSSFVTVAAVEASSPRHDLTGKESNTTQKATHSPSHRVYQNKVGNKKQEVENENEPPSRATFSNSTSRPSALDAPPPSSASTVGNPNMGPASLTTLNLRNCKNLVCLPNVIQNLRSIKIINLSGCSKCEKLSENWNENKAMEELDLSETAIKEIPSSIFLLENLKFLSFRGCKGTSPRQAWNFPIPFGWKHKLNNPSISTMLTLPSSLPSQPSLKKLDLSYCNLSDESLPKDLSNLSSLESLILKGNNFVNLPATLISNLFRLRFLSLKHCPRLQSLPQLPPNITIIRANDCASMKALLDSQLLGLIASLNSQFRMETNSIEDYFFLMIQGSEIPSWFHNENYIYVTCPKEETNLSFIADVPDYCCSSEWWGIVVCLVIHDDIASTPSSANVILFKCYPIEDEPPLKYRLGQELDPQYNSAHQLLIFFIPCYYNFHVKKLQLEFFIDSDSELQPKITKYSWCVLCKEDIEAWLQTKCEGSSINRRSENVIDIASNHIDCLNEIRVATEAAQQNQQCHEIDVKDAATTDAKQNKENSKH</sequence>
<dbReference type="SUPFAM" id="SSF52047">
    <property type="entry name" value="RNI-like"/>
    <property type="match status" value="1"/>
</dbReference>
<organism evidence="4 5">
    <name type="scientific">Senna tora</name>
    <dbReference type="NCBI Taxonomy" id="362788"/>
    <lineage>
        <taxon>Eukaryota</taxon>
        <taxon>Viridiplantae</taxon>
        <taxon>Streptophyta</taxon>
        <taxon>Embryophyta</taxon>
        <taxon>Tracheophyta</taxon>
        <taxon>Spermatophyta</taxon>
        <taxon>Magnoliopsida</taxon>
        <taxon>eudicotyledons</taxon>
        <taxon>Gunneridae</taxon>
        <taxon>Pentapetalae</taxon>
        <taxon>rosids</taxon>
        <taxon>fabids</taxon>
        <taxon>Fabales</taxon>
        <taxon>Fabaceae</taxon>
        <taxon>Caesalpinioideae</taxon>
        <taxon>Cassia clade</taxon>
        <taxon>Senna</taxon>
    </lineage>
</organism>
<dbReference type="InterPro" id="IPR058546">
    <property type="entry name" value="RPS4B/Roq1-like_LRR"/>
</dbReference>
<dbReference type="Pfam" id="PF23286">
    <property type="entry name" value="LRR_13"/>
    <property type="match status" value="1"/>
</dbReference>
<gene>
    <name evidence="4" type="ORF">G2W53_029209</name>
</gene>
<dbReference type="InterPro" id="IPR050715">
    <property type="entry name" value="LRR-SigEffector_domain"/>
</dbReference>